<evidence type="ECO:0000313" key="3">
    <source>
        <dbReference type="Proteomes" id="UP000294194"/>
    </source>
</evidence>
<dbReference type="Proteomes" id="UP000294194">
    <property type="component" value="Unassembled WGS sequence"/>
</dbReference>
<dbReference type="InterPro" id="IPR025629">
    <property type="entry name" value="DUF4287"/>
</dbReference>
<dbReference type="Pfam" id="PF14117">
    <property type="entry name" value="DUF4287"/>
    <property type="match status" value="1"/>
</dbReference>
<dbReference type="AlphaFoldDB" id="A0A4Q9GPI2"/>
<feature type="domain" description="DUF5655" evidence="1">
    <location>
        <begin position="83"/>
        <end position="187"/>
    </location>
</feature>
<dbReference type="EMBL" id="SISG01000001">
    <property type="protein sequence ID" value="TBN56641.1"/>
    <property type="molecule type" value="Genomic_DNA"/>
</dbReference>
<dbReference type="InterPro" id="IPR043714">
    <property type="entry name" value="DUF5655"/>
</dbReference>
<keyword evidence="3" id="KW-1185">Reference proteome</keyword>
<reference evidence="3" key="1">
    <citation type="submission" date="2019-02" db="EMBL/GenBank/DDBJ databases">
        <title>Glaciihabitans arcticus sp. nov., a psychrotolerant bacterium isolated from polar soil.</title>
        <authorList>
            <person name="Dahal R.H."/>
        </authorList>
    </citation>
    <scope>NUCLEOTIDE SEQUENCE [LARGE SCALE GENOMIC DNA]</scope>
    <source>
        <strain evidence="3">RP-3-7</strain>
    </source>
</reference>
<dbReference type="Pfam" id="PF18899">
    <property type="entry name" value="DUF5655"/>
    <property type="match status" value="1"/>
</dbReference>
<gene>
    <name evidence="2" type="ORF">EYE40_04080</name>
</gene>
<organism evidence="2 3">
    <name type="scientific">Glaciihabitans arcticus</name>
    <dbReference type="NCBI Taxonomy" id="2668039"/>
    <lineage>
        <taxon>Bacteria</taxon>
        <taxon>Bacillati</taxon>
        <taxon>Actinomycetota</taxon>
        <taxon>Actinomycetes</taxon>
        <taxon>Micrococcales</taxon>
        <taxon>Microbacteriaceae</taxon>
        <taxon>Glaciihabitans</taxon>
    </lineage>
</organism>
<sequence>MSFQAYIDTIKAKTGLDPADFRKLAISRGLIDEAGLVRGVTTTDVVNWLAADFDLGRGHAMALITTFKPTAGAQFPIEDMLGKHFGGAKEHWRATFDGLLSTLSEHGPVSVAATQSYVSLLKGKAKFAIVAATADRLDVGIKLRSEAPTNRFEASGSWNSMVTHRVRVTDAAQLDAELLDWLRRAYDAA</sequence>
<comment type="caution">
    <text evidence="2">The sequence shown here is derived from an EMBL/GenBank/DDBJ whole genome shotgun (WGS) entry which is preliminary data.</text>
</comment>
<proteinExistence type="predicted"/>
<evidence type="ECO:0000313" key="2">
    <source>
        <dbReference type="EMBL" id="TBN56641.1"/>
    </source>
</evidence>
<evidence type="ECO:0000259" key="1">
    <source>
        <dbReference type="Pfam" id="PF18899"/>
    </source>
</evidence>
<dbReference type="RefSeq" id="WP_130980751.1">
    <property type="nucleotide sequence ID" value="NZ_SISG01000001.1"/>
</dbReference>
<name>A0A4Q9GPI2_9MICO</name>
<protein>
    <submittedName>
        <fullName evidence="2">DUF4287 domain-containing protein</fullName>
    </submittedName>
</protein>
<accession>A0A4Q9GPI2</accession>